<proteinExistence type="predicted"/>
<dbReference type="Gene3D" id="3.10.580.10">
    <property type="entry name" value="CBS-domain"/>
    <property type="match status" value="1"/>
</dbReference>
<evidence type="ECO:0000259" key="1">
    <source>
        <dbReference type="Pfam" id="PF00571"/>
    </source>
</evidence>
<accession>A0A0A8URU2</accession>
<dbReference type="EMBL" id="LN681225">
    <property type="protein sequence ID" value="CEK09484.1"/>
    <property type="molecule type" value="Genomic_DNA"/>
</dbReference>
<reference evidence="3" key="1">
    <citation type="submission" date="2014-09" db="EMBL/GenBank/DDBJ databases">
        <authorList>
            <person name="Gomez-Valero L."/>
        </authorList>
    </citation>
    <scope>NUCLEOTIDE SEQUENCE [LARGE SCALE GENOMIC DNA]</scope>
    <source>
        <strain evidence="3">ATCC35250</strain>
    </source>
</reference>
<dbReference type="HOGENOM" id="CLU_3044851_0_0_6"/>
<dbReference type="InterPro" id="IPR046342">
    <property type="entry name" value="CBS_dom_sf"/>
</dbReference>
<dbReference type="PATRIC" id="fig|449.7.peg.432"/>
<dbReference type="Proteomes" id="UP000032803">
    <property type="component" value="Chromosome I"/>
</dbReference>
<evidence type="ECO:0000313" key="2">
    <source>
        <dbReference type="EMBL" id="CEK09484.1"/>
    </source>
</evidence>
<dbReference type="KEGG" id="lha:LHA_0381"/>
<dbReference type="AlphaFoldDB" id="A0A0A8URU2"/>
<protein>
    <submittedName>
        <fullName evidence="2">CBS domain containing protein</fullName>
    </submittedName>
</protein>
<dbReference type="InterPro" id="IPR000644">
    <property type="entry name" value="CBS_dom"/>
</dbReference>
<dbReference type="RefSeq" id="WP_147292381.1">
    <property type="nucleotide sequence ID" value="NZ_LN681225.1"/>
</dbReference>
<dbReference type="Pfam" id="PF00571">
    <property type="entry name" value="CBS"/>
    <property type="match status" value="1"/>
</dbReference>
<dbReference type="SUPFAM" id="SSF54631">
    <property type="entry name" value="CBS-domain pair"/>
    <property type="match status" value="1"/>
</dbReference>
<keyword evidence="3" id="KW-1185">Reference proteome</keyword>
<evidence type="ECO:0000313" key="3">
    <source>
        <dbReference type="Proteomes" id="UP000032803"/>
    </source>
</evidence>
<sequence>MDVKEIMTPNPEYLLGTSTLSDAAKKMRELDVGFLPIGDKATDKLLVLLLIELL</sequence>
<gene>
    <name evidence="2" type="ORF">LHA_0381</name>
</gene>
<name>A0A0A8URU2_LEGHA</name>
<organism evidence="2 3">
    <name type="scientific">Legionella hackeliae</name>
    <dbReference type="NCBI Taxonomy" id="449"/>
    <lineage>
        <taxon>Bacteria</taxon>
        <taxon>Pseudomonadati</taxon>
        <taxon>Pseudomonadota</taxon>
        <taxon>Gammaproteobacteria</taxon>
        <taxon>Legionellales</taxon>
        <taxon>Legionellaceae</taxon>
        <taxon>Legionella</taxon>
    </lineage>
</organism>
<dbReference type="STRING" id="449.LHA_0381"/>
<dbReference type="OrthoDB" id="9794094at2"/>
<feature type="domain" description="CBS" evidence="1">
    <location>
        <begin position="3"/>
        <end position="39"/>
    </location>
</feature>